<evidence type="ECO:0000259" key="2">
    <source>
        <dbReference type="Pfam" id="PF03644"/>
    </source>
</evidence>
<sequence length="359" mass="40494">MPRNHHSRRPNRANSSPTFDRTGWSQSTPAHVSTRTECVDRFDPFFADRLASLCAECNFDGYLVNIEIPAISPALVRLLIDFLKELRAKLKSISEFHQVIWYDSIDNRGYLNYQNKLNAQNKPYFDVVDGIFLNYWWKPDDLVLTRRTAGSRACDVYVGVDVWGRGTNSGGGYNTITDVALIARQGMVSTFPRLVGLSCALFAPGWIFEHEFDCEFSAAYEQKEREFWNSTVTSATEDGQLLLSKSSTCIANYVGMRPAVLGRVGSGPTGSCFPFSPISRGCSAPWNSCAEFHGTSQRIPRGSAACCRCWMKRPTEGANWRENGRETTAIKETAVWRSAVIWEGRRSGRRLRCSDWTMR</sequence>
<dbReference type="Proteomes" id="UP000008312">
    <property type="component" value="Unassembled WGS sequence"/>
</dbReference>
<dbReference type="EMBL" id="FN668640">
    <property type="protein sequence ID" value="CBK21202.2"/>
    <property type="molecule type" value="Genomic_DNA"/>
</dbReference>
<feature type="compositionally biased region" description="Basic residues" evidence="1">
    <location>
        <begin position="1"/>
        <end position="11"/>
    </location>
</feature>
<organism evidence="3">
    <name type="scientific">Blastocystis hominis</name>
    <dbReference type="NCBI Taxonomy" id="12968"/>
    <lineage>
        <taxon>Eukaryota</taxon>
        <taxon>Sar</taxon>
        <taxon>Stramenopiles</taxon>
        <taxon>Bigyra</taxon>
        <taxon>Opalozoa</taxon>
        <taxon>Opalinata</taxon>
        <taxon>Blastocystidae</taxon>
        <taxon>Blastocystis</taxon>
    </lineage>
</organism>
<accession>D8LZG3</accession>
<dbReference type="OrthoDB" id="284473at2759"/>
<dbReference type="Pfam" id="PF03644">
    <property type="entry name" value="Glyco_hydro_85"/>
    <property type="match status" value="1"/>
</dbReference>
<dbReference type="AlphaFoldDB" id="D8LZG3"/>
<gene>
    <name evidence="3" type="ORF">GSBLH_T00001391001</name>
</gene>
<dbReference type="RefSeq" id="XP_012895250.1">
    <property type="nucleotide sequence ID" value="XM_013039796.1"/>
</dbReference>
<dbReference type="GeneID" id="24918654"/>
<protein>
    <recommendedName>
        <fullName evidence="2">Cytosolic endo-beta-N-acetylglucosaminidase TIM barrel domain-containing protein</fullName>
    </recommendedName>
</protein>
<name>D8LZG3_BLAHO</name>
<dbReference type="InterPro" id="IPR005201">
    <property type="entry name" value="TIM_ENGase"/>
</dbReference>
<feature type="compositionally biased region" description="Polar residues" evidence="1">
    <location>
        <begin position="12"/>
        <end position="28"/>
    </location>
</feature>
<feature type="region of interest" description="Disordered" evidence="1">
    <location>
        <begin position="1"/>
        <end position="28"/>
    </location>
</feature>
<evidence type="ECO:0000313" key="3">
    <source>
        <dbReference type="EMBL" id="CBK21202.2"/>
    </source>
</evidence>
<evidence type="ECO:0000313" key="4">
    <source>
        <dbReference type="Proteomes" id="UP000008312"/>
    </source>
</evidence>
<dbReference type="InParanoid" id="D8LZG3"/>
<keyword evidence="4" id="KW-1185">Reference proteome</keyword>
<dbReference type="GO" id="GO:0033925">
    <property type="term" value="F:mannosyl-glycoprotein endo-beta-N-acetylglucosaminidase activity"/>
    <property type="evidence" value="ECO:0007669"/>
    <property type="project" value="UniProtKB-EC"/>
</dbReference>
<dbReference type="InterPro" id="IPR032979">
    <property type="entry name" value="ENGase"/>
</dbReference>
<reference evidence="3" key="1">
    <citation type="submission" date="2010-02" db="EMBL/GenBank/DDBJ databases">
        <title>Sequencing and annotation of the Blastocystis hominis genome.</title>
        <authorList>
            <person name="Wincker P."/>
        </authorList>
    </citation>
    <scope>NUCLEOTIDE SEQUENCE</scope>
    <source>
        <strain evidence="3">Singapore isolate B</strain>
    </source>
</reference>
<dbReference type="GO" id="GO:0005829">
    <property type="term" value="C:cytosol"/>
    <property type="evidence" value="ECO:0007669"/>
    <property type="project" value="UniProtKB-SubCell"/>
</dbReference>
<evidence type="ECO:0000256" key="1">
    <source>
        <dbReference type="SAM" id="MobiDB-lite"/>
    </source>
</evidence>
<dbReference type="Gene3D" id="3.20.20.80">
    <property type="entry name" value="Glycosidases"/>
    <property type="match status" value="1"/>
</dbReference>
<proteinExistence type="predicted"/>
<dbReference type="PANTHER" id="PTHR13246">
    <property type="entry name" value="ENDO BETA N-ACETYLGLUCOSAMINIDASE"/>
    <property type="match status" value="1"/>
</dbReference>
<feature type="domain" description="Cytosolic endo-beta-N-acetylglucosaminidase TIM barrel" evidence="2">
    <location>
        <begin position="45"/>
        <end position="238"/>
    </location>
</feature>
<dbReference type="PANTHER" id="PTHR13246:SF1">
    <property type="entry name" value="CYTOSOLIC ENDO-BETA-N-ACETYLGLUCOSAMINIDASE"/>
    <property type="match status" value="1"/>
</dbReference>